<comment type="caution">
    <text evidence="6">The sequence shown here is derived from an EMBL/GenBank/DDBJ whole genome shotgun (WGS) entry which is preliminary data.</text>
</comment>
<dbReference type="PANTHER" id="PTHR30055">
    <property type="entry name" value="HTH-TYPE TRANSCRIPTIONAL REGULATOR RUTR"/>
    <property type="match status" value="1"/>
</dbReference>
<feature type="domain" description="HTH tetR-type" evidence="5">
    <location>
        <begin position="16"/>
        <end position="76"/>
    </location>
</feature>
<dbReference type="EMBL" id="BOPH01000098">
    <property type="protein sequence ID" value="GIJ72275.1"/>
    <property type="molecule type" value="Genomic_DNA"/>
</dbReference>
<evidence type="ECO:0000256" key="1">
    <source>
        <dbReference type="ARBA" id="ARBA00023015"/>
    </source>
</evidence>
<evidence type="ECO:0000256" key="4">
    <source>
        <dbReference type="PROSITE-ProRule" id="PRU00335"/>
    </source>
</evidence>
<dbReference type="AlphaFoldDB" id="A0A8J4A2P2"/>
<sequence length="199" mass="21689">MTSRGYRMRRRAENVTATHLRIVEATVALHGTVGPAATTVSAIAEAAGVTRLTVYRHFPDEEALFAACTAHWASGLPLPDPAGWAAEPDPTARLRLALGELFRFYRAGEPMLANAQRDRDALPERIRAGAAAAEEHRLGLLLGPFRARGSRRRRLRATIAHATSFATWRSLCHEYGLRDEEAVDLMIALVSASASPGRP</sequence>
<keyword evidence="2 4" id="KW-0238">DNA-binding</keyword>
<dbReference type="SUPFAM" id="SSF46689">
    <property type="entry name" value="Homeodomain-like"/>
    <property type="match status" value="1"/>
</dbReference>
<keyword evidence="7" id="KW-1185">Reference proteome</keyword>
<evidence type="ECO:0000259" key="5">
    <source>
        <dbReference type="PROSITE" id="PS50977"/>
    </source>
</evidence>
<feature type="DNA-binding region" description="H-T-H motif" evidence="4">
    <location>
        <begin position="39"/>
        <end position="58"/>
    </location>
</feature>
<dbReference type="GO" id="GO:0003700">
    <property type="term" value="F:DNA-binding transcription factor activity"/>
    <property type="evidence" value="ECO:0007669"/>
    <property type="project" value="TreeGrafter"/>
</dbReference>
<dbReference type="PANTHER" id="PTHR30055:SF238">
    <property type="entry name" value="MYCOFACTOCIN BIOSYNTHESIS TRANSCRIPTIONAL REGULATOR MFTR-RELATED"/>
    <property type="match status" value="1"/>
</dbReference>
<dbReference type="InterPro" id="IPR050109">
    <property type="entry name" value="HTH-type_TetR-like_transc_reg"/>
</dbReference>
<accession>A0A8J4A2P2</accession>
<evidence type="ECO:0000256" key="2">
    <source>
        <dbReference type="ARBA" id="ARBA00023125"/>
    </source>
</evidence>
<dbReference type="GO" id="GO:0000976">
    <property type="term" value="F:transcription cis-regulatory region binding"/>
    <property type="evidence" value="ECO:0007669"/>
    <property type="project" value="TreeGrafter"/>
</dbReference>
<evidence type="ECO:0000313" key="6">
    <source>
        <dbReference type="EMBL" id="GIJ72275.1"/>
    </source>
</evidence>
<name>A0A8J4A2P2_9ACTN</name>
<dbReference type="PROSITE" id="PS50977">
    <property type="entry name" value="HTH_TETR_2"/>
    <property type="match status" value="1"/>
</dbReference>
<evidence type="ECO:0000313" key="7">
    <source>
        <dbReference type="Proteomes" id="UP000635606"/>
    </source>
</evidence>
<dbReference type="InterPro" id="IPR001647">
    <property type="entry name" value="HTH_TetR"/>
</dbReference>
<protein>
    <recommendedName>
        <fullName evidence="5">HTH tetR-type domain-containing protein</fullName>
    </recommendedName>
</protein>
<evidence type="ECO:0000256" key="3">
    <source>
        <dbReference type="ARBA" id="ARBA00023163"/>
    </source>
</evidence>
<dbReference type="Proteomes" id="UP000635606">
    <property type="component" value="Unassembled WGS sequence"/>
</dbReference>
<dbReference type="Gene3D" id="1.10.357.10">
    <property type="entry name" value="Tetracycline Repressor, domain 2"/>
    <property type="match status" value="1"/>
</dbReference>
<organism evidence="6 7">
    <name type="scientific">Virgisporangium ochraceum</name>
    <dbReference type="NCBI Taxonomy" id="65505"/>
    <lineage>
        <taxon>Bacteria</taxon>
        <taxon>Bacillati</taxon>
        <taxon>Actinomycetota</taxon>
        <taxon>Actinomycetes</taxon>
        <taxon>Micromonosporales</taxon>
        <taxon>Micromonosporaceae</taxon>
        <taxon>Virgisporangium</taxon>
    </lineage>
</organism>
<proteinExistence type="predicted"/>
<dbReference type="InterPro" id="IPR009057">
    <property type="entry name" value="Homeodomain-like_sf"/>
</dbReference>
<dbReference type="RefSeq" id="WP_239160715.1">
    <property type="nucleotide sequence ID" value="NZ_BOPH01000098.1"/>
</dbReference>
<reference evidence="6" key="1">
    <citation type="submission" date="2021-01" db="EMBL/GenBank/DDBJ databases">
        <title>Whole genome shotgun sequence of Virgisporangium ochraceum NBRC 16418.</title>
        <authorList>
            <person name="Komaki H."/>
            <person name="Tamura T."/>
        </authorList>
    </citation>
    <scope>NUCLEOTIDE SEQUENCE</scope>
    <source>
        <strain evidence="6">NBRC 16418</strain>
    </source>
</reference>
<keyword evidence="1" id="KW-0805">Transcription regulation</keyword>
<keyword evidence="3" id="KW-0804">Transcription</keyword>
<gene>
    <name evidence="6" type="ORF">Voc01_071920</name>
</gene>
<dbReference type="Pfam" id="PF00440">
    <property type="entry name" value="TetR_N"/>
    <property type="match status" value="1"/>
</dbReference>